<dbReference type="AlphaFoldDB" id="A0A9X3F1Q9"/>
<sequence>MDNGEFDPAAGVSVSEAVEADVAIIGAGMLGLFNALQFASAASAW</sequence>
<gene>
    <name evidence="1" type="ORF">OV079_51105</name>
</gene>
<protein>
    <submittedName>
        <fullName evidence="1">Uncharacterized protein</fullName>
    </submittedName>
</protein>
<dbReference type="EMBL" id="JAPNKE010000002">
    <property type="protein sequence ID" value="MCY1013740.1"/>
    <property type="molecule type" value="Genomic_DNA"/>
</dbReference>
<name>A0A9X3F1Q9_9BACT</name>
<organism evidence="1 2">
    <name type="scientific">Nannocystis pusilla</name>
    <dbReference type="NCBI Taxonomy" id="889268"/>
    <lineage>
        <taxon>Bacteria</taxon>
        <taxon>Pseudomonadati</taxon>
        <taxon>Myxococcota</taxon>
        <taxon>Polyangia</taxon>
        <taxon>Nannocystales</taxon>
        <taxon>Nannocystaceae</taxon>
        <taxon>Nannocystis</taxon>
    </lineage>
</organism>
<dbReference type="RefSeq" id="WP_267777851.1">
    <property type="nucleotide sequence ID" value="NZ_JAPNKE010000002.1"/>
</dbReference>
<dbReference type="Proteomes" id="UP001150924">
    <property type="component" value="Unassembled WGS sequence"/>
</dbReference>
<comment type="caution">
    <text evidence="1">The sequence shown here is derived from an EMBL/GenBank/DDBJ whole genome shotgun (WGS) entry which is preliminary data.</text>
</comment>
<evidence type="ECO:0000313" key="2">
    <source>
        <dbReference type="Proteomes" id="UP001150924"/>
    </source>
</evidence>
<proteinExistence type="predicted"/>
<keyword evidence="2" id="KW-1185">Reference proteome</keyword>
<evidence type="ECO:0000313" key="1">
    <source>
        <dbReference type="EMBL" id="MCY1013740.1"/>
    </source>
</evidence>
<accession>A0A9X3F1Q9</accession>
<reference evidence="1" key="1">
    <citation type="submission" date="2022-11" db="EMBL/GenBank/DDBJ databases">
        <title>Minimal conservation of predation-associated metabolite biosynthetic gene clusters underscores biosynthetic potential of Myxococcota including descriptions for ten novel species: Archangium lansinium sp. nov., Myxococcus landrumus sp. nov., Nannocystis bai.</title>
        <authorList>
            <person name="Ahearne A."/>
            <person name="Stevens C."/>
            <person name="Phillips K."/>
        </authorList>
    </citation>
    <scope>NUCLEOTIDE SEQUENCE</scope>
    <source>
        <strain evidence="1">Na p29</strain>
    </source>
</reference>